<comment type="caution">
    <text evidence="10">The sequence shown here is derived from an EMBL/GenBank/DDBJ whole genome shotgun (WGS) entry which is preliminary data.</text>
</comment>
<dbReference type="InterPro" id="IPR029063">
    <property type="entry name" value="SAM-dependent_MTases_sf"/>
</dbReference>
<reference evidence="10 11" key="1">
    <citation type="submission" date="2016-12" db="EMBL/GenBank/DDBJ databases">
        <title>The genomes of Aspergillus section Nigri reveals drivers in fungal speciation.</title>
        <authorList>
            <consortium name="DOE Joint Genome Institute"/>
            <person name="Vesth T.C."/>
            <person name="Nybo J."/>
            <person name="Theobald S."/>
            <person name="Brandl J."/>
            <person name="Frisvad J.C."/>
            <person name="Nielsen K.F."/>
            <person name="Lyhne E.K."/>
            <person name="Kogle M.E."/>
            <person name="Kuo A."/>
            <person name="Riley R."/>
            <person name="Clum A."/>
            <person name="Nolan M."/>
            <person name="Lipzen A."/>
            <person name="Salamov A."/>
            <person name="Henrissat B."/>
            <person name="Wiebenga A."/>
            <person name="De Vries R.P."/>
            <person name="Grigoriev I.V."/>
            <person name="Mortensen U.H."/>
            <person name="Andersen M.R."/>
            <person name="Baker S.E."/>
        </authorList>
    </citation>
    <scope>NUCLEOTIDE SEQUENCE [LARGE SCALE GENOMIC DNA]</scope>
    <source>
        <strain evidence="10 11">IBT 23096</strain>
    </source>
</reference>
<evidence type="ECO:0000256" key="7">
    <source>
        <dbReference type="ARBA" id="ARBA00047622"/>
    </source>
</evidence>
<evidence type="ECO:0000256" key="4">
    <source>
        <dbReference type="ARBA" id="ARBA00022679"/>
    </source>
</evidence>
<evidence type="ECO:0000256" key="6">
    <source>
        <dbReference type="ARBA" id="ARBA00047619"/>
    </source>
</evidence>
<dbReference type="CDD" id="cd02440">
    <property type="entry name" value="AdoMet_MTases"/>
    <property type="match status" value="1"/>
</dbReference>
<evidence type="ECO:0000313" key="10">
    <source>
        <dbReference type="EMBL" id="PLB46583.1"/>
    </source>
</evidence>
<comment type="catalytic activity">
    <reaction evidence="6">
        <text>N,N-dimethylethanolamine phosphate + S-adenosyl-L-methionine = phosphocholine + S-adenosyl-L-homocysteine + H(+)</text>
        <dbReference type="Rhea" id="RHEA:25325"/>
        <dbReference type="ChEBI" id="CHEBI:15378"/>
        <dbReference type="ChEBI" id="CHEBI:57856"/>
        <dbReference type="ChEBI" id="CHEBI:58641"/>
        <dbReference type="ChEBI" id="CHEBI:59789"/>
        <dbReference type="ChEBI" id="CHEBI:295975"/>
        <dbReference type="EC" id="2.1.1.103"/>
    </reaction>
    <physiologicalReaction direction="left-to-right" evidence="6">
        <dbReference type="Rhea" id="RHEA:25326"/>
    </physiologicalReaction>
</comment>
<dbReference type="STRING" id="1392250.A0A2I2G125"/>
<accession>A0A2I2G125</accession>
<name>A0A2I2G125_9EURO</name>
<comment type="catalytic activity">
    <reaction evidence="7">
        <text>phosphoethanolamine + S-adenosyl-L-methionine = N-methylethanolamine phosphate + S-adenosyl-L-homocysteine + H(+)</text>
        <dbReference type="Rhea" id="RHEA:20365"/>
        <dbReference type="ChEBI" id="CHEBI:15378"/>
        <dbReference type="ChEBI" id="CHEBI:57781"/>
        <dbReference type="ChEBI" id="CHEBI:57856"/>
        <dbReference type="ChEBI" id="CHEBI:58190"/>
        <dbReference type="ChEBI" id="CHEBI:59789"/>
        <dbReference type="EC" id="2.1.1.103"/>
    </reaction>
    <physiologicalReaction direction="left-to-right" evidence="7">
        <dbReference type="Rhea" id="RHEA:20366"/>
    </physiologicalReaction>
</comment>
<dbReference type="PANTHER" id="PTHR44307">
    <property type="entry name" value="PHOSPHOETHANOLAMINE METHYLTRANSFERASE"/>
    <property type="match status" value="1"/>
</dbReference>
<evidence type="ECO:0000256" key="8">
    <source>
        <dbReference type="ARBA" id="ARBA00047841"/>
    </source>
</evidence>
<evidence type="ECO:0000259" key="9">
    <source>
        <dbReference type="Pfam" id="PF13649"/>
    </source>
</evidence>
<evidence type="ECO:0000256" key="1">
    <source>
        <dbReference type="ARBA" id="ARBA00004969"/>
    </source>
</evidence>
<dbReference type="Pfam" id="PF13649">
    <property type="entry name" value="Methyltransf_25"/>
    <property type="match status" value="1"/>
</dbReference>
<comment type="pathway">
    <text evidence="1">Phospholipid metabolism; phosphatidylcholine biosynthesis.</text>
</comment>
<comment type="pathway">
    <text evidence="2">Lipid metabolism.</text>
</comment>
<dbReference type="AlphaFoldDB" id="A0A2I2G125"/>
<keyword evidence="3 10" id="KW-0489">Methyltransferase</keyword>
<dbReference type="EC" id="2.1.1.103" evidence="5"/>
<gene>
    <name evidence="10" type="ORF">P170DRAFT_477463</name>
</gene>
<dbReference type="Proteomes" id="UP000234275">
    <property type="component" value="Unassembled WGS sequence"/>
</dbReference>
<dbReference type="VEuPathDB" id="FungiDB:P170DRAFT_477463"/>
<dbReference type="GeneID" id="36561165"/>
<comment type="catalytic activity">
    <reaction evidence="8">
        <text>N-methylethanolamine phosphate + S-adenosyl-L-methionine = N,N-dimethylethanolamine phosphate + S-adenosyl-L-homocysteine + H(+)</text>
        <dbReference type="Rhea" id="RHEA:25321"/>
        <dbReference type="ChEBI" id="CHEBI:15378"/>
        <dbReference type="ChEBI" id="CHEBI:57781"/>
        <dbReference type="ChEBI" id="CHEBI:57856"/>
        <dbReference type="ChEBI" id="CHEBI:58641"/>
        <dbReference type="ChEBI" id="CHEBI:59789"/>
        <dbReference type="EC" id="2.1.1.103"/>
    </reaction>
    <physiologicalReaction direction="left-to-right" evidence="8">
        <dbReference type="Rhea" id="RHEA:25322"/>
    </physiologicalReaction>
</comment>
<dbReference type="GO" id="GO:0000234">
    <property type="term" value="F:phosphoethanolamine N-methyltransferase activity"/>
    <property type="evidence" value="ECO:0007669"/>
    <property type="project" value="UniProtKB-EC"/>
</dbReference>
<dbReference type="InterPro" id="IPR041698">
    <property type="entry name" value="Methyltransf_25"/>
</dbReference>
<dbReference type="OrthoDB" id="540004at2759"/>
<evidence type="ECO:0000256" key="3">
    <source>
        <dbReference type="ARBA" id="ARBA00022603"/>
    </source>
</evidence>
<sequence length="222" mass="25175">MDVEAELMFDDIAKNYEANFAEDPSLHRVIDQALGLLSPHSQVLDVGCGTGKPVSYRLAEAGHDVTGIDISQNMIDIATRQVKAQFIKTDMTNYEPKMKLDAIFAIFSLFNISRAQVQYMVSRFYDWLKPGGRLVLATIPSECLFQDPGIYDESGEWVDQKPMYFMGHNFCGSAATKRGWEDLFTQTGFEVEDQFSYNFSPPSLDAHKKDPDHLYYVVRRGC</sequence>
<dbReference type="Gene3D" id="3.40.50.150">
    <property type="entry name" value="Vaccinia Virus protein VP39"/>
    <property type="match status" value="1"/>
</dbReference>
<keyword evidence="4 10" id="KW-0808">Transferase</keyword>
<proteinExistence type="predicted"/>
<organism evidence="10 11">
    <name type="scientific">Aspergillus steynii IBT 23096</name>
    <dbReference type="NCBI Taxonomy" id="1392250"/>
    <lineage>
        <taxon>Eukaryota</taxon>
        <taxon>Fungi</taxon>
        <taxon>Dikarya</taxon>
        <taxon>Ascomycota</taxon>
        <taxon>Pezizomycotina</taxon>
        <taxon>Eurotiomycetes</taxon>
        <taxon>Eurotiomycetidae</taxon>
        <taxon>Eurotiales</taxon>
        <taxon>Aspergillaceae</taxon>
        <taxon>Aspergillus</taxon>
        <taxon>Aspergillus subgen. Circumdati</taxon>
    </lineage>
</organism>
<protein>
    <recommendedName>
        <fullName evidence="5">phosphoethanolamine N-methyltransferase</fullName>
        <ecNumber evidence="5">2.1.1.103</ecNumber>
    </recommendedName>
</protein>
<dbReference type="PANTHER" id="PTHR44307:SF2">
    <property type="entry name" value="PHOSPHOETHANOLAMINE METHYLTRANSFERASE ISOFORM X1"/>
    <property type="match status" value="1"/>
</dbReference>
<keyword evidence="11" id="KW-1185">Reference proteome</keyword>
<dbReference type="GO" id="GO:0032259">
    <property type="term" value="P:methylation"/>
    <property type="evidence" value="ECO:0007669"/>
    <property type="project" value="UniProtKB-KW"/>
</dbReference>
<dbReference type="SUPFAM" id="SSF53335">
    <property type="entry name" value="S-adenosyl-L-methionine-dependent methyltransferases"/>
    <property type="match status" value="1"/>
</dbReference>
<dbReference type="EMBL" id="MSFO01000006">
    <property type="protein sequence ID" value="PLB46583.1"/>
    <property type="molecule type" value="Genomic_DNA"/>
</dbReference>
<feature type="domain" description="Methyltransferase" evidence="9">
    <location>
        <begin position="43"/>
        <end position="132"/>
    </location>
</feature>
<evidence type="ECO:0000313" key="11">
    <source>
        <dbReference type="Proteomes" id="UP000234275"/>
    </source>
</evidence>
<evidence type="ECO:0000256" key="2">
    <source>
        <dbReference type="ARBA" id="ARBA00005189"/>
    </source>
</evidence>
<dbReference type="RefSeq" id="XP_024701885.1">
    <property type="nucleotide sequence ID" value="XM_024853467.1"/>
</dbReference>
<evidence type="ECO:0000256" key="5">
    <source>
        <dbReference type="ARBA" id="ARBA00035674"/>
    </source>
</evidence>